<evidence type="ECO:0000259" key="6">
    <source>
        <dbReference type="Pfam" id="PF07715"/>
    </source>
</evidence>
<dbReference type="AlphaFoldDB" id="A0A382E7M3"/>
<gene>
    <name evidence="7" type="ORF">METZ01_LOCUS198948</name>
</gene>
<dbReference type="EMBL" id="UINC01042874">
    <property type="protein sequence ID" value="SVB46094.1"/>
    <property type="molecule type" value="Genomic_DNA"/>
</dbReference>
<dbReference type="PROSITE" id="PS52016">
    <property type="entry name" value="TONB_DEPENDENT_REC_3"/>
    <property type="match status" value="1"/>
</dbReference>
<keyword evidence="4" id="KW-0472">Membrane</keyword>
<dbReference type="InterPro" id="IPR039426">
    <property type="entry name" value="TonB-dep_rcpt-like"/>
</dbReference>
<evidence type="ECO:0000256" key="4">
    <source>
        <dbReference type="ARBA" id="ARBA00023136"/>
    </source>
</evidence>
<dbReference type="InterPro" id="IPR012910">
    <property type="entry name" value="Plug_dom"/>
</dbReference>
<sequence length="500" mass="55775">MQLFYFLLSIIITLFSTSTSIAKDLMDPVIVTATKVKTQDTKATYASEVYSREDIEKSGAVTIYDFFQQNTSAVIMPSYGNTFNQMIDIRGFGLTDGYKNIAITVNGRRLNNIDSVGQQLSDIPINNIERIEITKGSGSVVHGDGATGGSIQIYTRDTVETSLEASIGNYGIHTQSYRTGISEGKFILSASGANYSQGGFSDKGLDGFKDKGESHNHGAKLKYFPTESSEIFFQIDWADHNIRYPNALTSNTFEQNPGSSYKTTSGVKNYTLETAKKENYALGTTIEIGSNLEANLTFNHQQKDTNSVDGQYPSSTNKEYTTNTFDSNLKYQDGPLKVITGIQTWYAERLDKYGTAEKDNKGVFIQTEYSTGNTVFSFGTRGEWVHNSFTSRASDISFIAYDIGVNKTLNDRLSVFSNLNYAFLAPDVDRWFEYNGPFNEFIDPTKSTTLNIGGHHVTSKNKAKLTLYVIELSNEQYYNPVTFKNTNIDKSFKYGFELQD</sequence>
<comment type="subcellular location">
    <subcellularLocation>
        <location evidence="1">Cell outer membrane</location>
        <topology evidence="1">Multi-pass membrane protein</topology>
    </subcellularLocation>
</comment>
<evidence type="ECO:0000256" key="1">
    <source>
        <dbReference type="ARBA" id="ARBA00004571"/>
    </source>
</evidence>
<reference evidence="7" key="1">
    <citation type="submission" date="2018-05" db="EMBL/GenBank/DDBJ databases">
        <authorList>
            <person name="Lanie J.A."/>
            <person name="Ng W.-L."/>
            <person name="Kazmierczak K.M."/>
            <person name="Andrzejewski T.M."/>
            <person name="Davidsen T.M."/>
            <person name="Wayne K.J."/>
            <person name="Tettelin H."/>
            <person name="Glass J.I."/>
            <person name="Rusch D."/>
            <person name="Podicherti R."/>
            <person name="Tsui H.-C.T."/>
            <person name="Winkler M.E."/>
        </authorList>
    </citation>
    <scope>NUCLEOTIDE SEQUENCE</scope>
</reference>
<feature type="domain" description="TonB-dependent receptor plug" evidence="6">
    <location>
        <begin position="42"/>
        <end position="149"/>
    </location>
</feature>
<dbReference type="GO" id="GO:0009279">
    <property type="term" value="C:cell outer membrane"/>
    <property type="evidence" value="ECO:0007669"/>
    <property type="project" value="UniProtKB-SubCell"/>
</dbReference>
<evidence type="ECO:0000256" key="2">
    <source>
        <dbReference type="ARBA" id="ARBA00022448"/>
    </source>
</evidence>
<protein>
    <recommendedName>
        <fullName evidence="6">TonB-dependent receptor plug domain-containing protein</fullName>
    </recommendedName>
</protein>
<evidence type="ECO:0000256" key="3">
    <source>
        <dbReference type="ARBA" id="ARBA00022692"/>
    </source>
</evidence>
<dbReference type="SUPFAM" id="SSF56935">
    <property type="entry name" value="Porins"/>
    <property type="match status" value="1"/>
</dbReference>
<accession>A0A382E7M3</accession>
<dbReference type="GO" id="GO:0015344">
    <property type="term" value="F:siderophore uptake transmembrane transporter activity"/>
    <property type="evidence" value="ECO:0007669"/>
    <property type="project" value="TreeGrafter"/>
</dbReference>
<dbReference type="GO" id="GO:0044718">
    <property type="term" value="P:siderophore transmembrane transport"/>
    <property type="evidence" value="ECO:0007669"/>
    <property type="project" value="TreeGrafter"/>
</dbReference>
<dbReference type="PANTHER" id="PTHR30069">
    <property type="entry name" value="TONB-DEPENDENT OUTER MEMBRANE RECEPTOR"/>
    <property type="match status" value="1"/>
</dbReference>
<dbReference type="InterPro" id="IPR037066">
    <property type="entry name" value="Plug_dom_sf"/>
</dbReference>
<dbReference type="Pfam" id="PF07715">
    <property type="entry name" value="Plug"/>
    <property type="match status" value="1"/>
</dbReference>
<dbReference type="PANTHER" id="PTHR30069:SF27">
    <property type="entry name" value="BLL4766 PROTEIN"/>
    <property type="match status" value="1"/>
</dbReference>
<keyword evidence="2" id="KW-0813">Transport</keyword>
<organism evidence="7">
    <name type="scientific">marine metagenome</name>
    <dbReference type="NCBI Taxonomy" id="408172"/>
    <lineage>
        <taxon>unclassified sequences</taxon>
        <taxon>metagenomes</taxon>
        <taxon>ecological metagenomes</taxon>
    </lineage>
</organism>
<keyword evidence="5" id="KW-0998">Cell outer membrane</keyword>
<feature type="non-terminal residue" evidence="7">
    <location>
        <position position="500"/>
    </location>
</feature>
<proteinExistence type="predicted"/>
<dbReference type="Gene3D" id="2.40.170.20">
    <property type="entry name" value="TonB-dependent receptor, beta-barrel domain"/>
    <property type="match status" value="1"/>
</dbReference>
<evidence type="ECO:0000313" key="7">
    <source>
        <dbReference type="EMBL" id="SVB46094.1"/>
    </source>
</evidence>
<keyword evidence="3" id="KW-0812">Transmembrane</keyword>
<name>A0A382E7M3_9ZZZZ</name>
<evidence type="ECO:0000256" key="5">
    <source>
        <dbReference type="ARBA" id="ARBA00023237"/>
    </source>
</evidence>
<dbReference type="Gene3D" id="2.170.130.10">
    <property type="entry name" value="TonB-dependent receptor, plug domain"/>
    <property type="match status" value="1"/>
</dbReference>
<dbReference type="InterPro" id="IPR036942">
    <property type="entry name" value="Beta-barrel_TonB_sf"/>
</dbReference>